<sequence length="242" mass="27066">MSTFKGPFRIVFEELRIQFYIIAIITIVLTALYVCLGIINANNDETFNVGANFGPVYGFLLLYPFFFFNNSYQYTLALGGTRKQFMLAASISGILFIVCSMLIINLLLVLNGWLIEQQYSSSTIFHMGDLLPTSNPFLYYCLDLFYGVFLFGTGVFISSIWFKFGTVRTLALATVIGMVAIISITFGDLSLVWDTFLHEQLLFAFIVGAIGIIALVFAYFLMRNGPLERGGDGGFFGKKSRS</sequence>
<keyword evidence="1" id="KW-0472">Membrane</keyword>
<keyword evidence="1" id="KW-0812">Transmembrane</keyword>
<evidence type="ECO:0000256" key="1">
    <source>
        <dbReference type="SAM" id="Phobius"/>
    </source>
</evidence>
<feature type="transmembrane region" description="Helical" evidence="1">
    <location>
        <begin position="53"/>
        <end position="72"/>
    </location>
</feature>
<keyword evidence="3" id="KW-1185">Reference proteome</keyword>
<feature type="transmembrane region" description="Helical" evidence="1">
    <location>
        <begin position="169"/>
        <end position="189"/>
    </location>
</feature>
<feature type="transmembrane region" description="Helical" evidence="1">
    <location>
        <begin position="137"/>
        <end position="162"/>
    </location>
</feature>
<gene>
    <name evidence="2" type="ORF">JOC54_003403</name>
</gene>
<comment type="caution">
    <text evidence="2">The sequence shown here is derived from an EMBL/GenBank/DDBJ whole genome shotgun (WGS) entry which is preliminary data.</text>
</comment>
<keyword evidence="1" id="KW-1133">Transmembrane helix</keyword>
<dbReference type="Proteomes" id="UP001179280">
    <property type="component" value="Unassembled WGS sequence"/>
</dbReference>
<dbReference type="RefSeq" id="WP_035422233.1">
    <property type="nucleotide sequence ID" value="NZ_JAFBCV010000011.1"/>
</dbReference>
<organism evidence="2 3">
    <name type="scientific">Shouchella xiaoxiensis</name>
    <dbReference type="NCBI Taxonomy" id="766895"/>
    <lineage>
        <taxon>Bacteria</taxon>
        <taxon>Bacillati</taxon>
        <taxon>Bacillota</taxon>
        <taxon>Bacilli</taxon>
        <taxon>Bacillales</taxon>
        <taxon>Bacillaceae</taxon>
        <taxon>Shouchella</taxon>
    </lineage>
</organism>
<protein>
    <recommendedName>
        <fullName evidence="4">Membrane-anchored protein</fullName>
    </recommendedName>
</protein>
<reference evidence="2" key="1">
    <citation type="submission" date="2021-01" db="EMBL/GenBank/DDBJ databases">
        <title>Genomic Encyclopedia of Type Strains, Phase IV (KMG-IV): sequencing the most valuable type-strain genomes for metagenomic binning, comparative biology and taxonomic classification.</title>
        <authorList>
            <person name="Goeker M."/>
        </authorList>
    </citation>
    <scope>NUCLEOTIDE SEQUENCE</scope>
    <source>
        <strain evidence="2">DSM 21943</strain>
    </source>
</reference>
<accession>A0ABS2SX53</accession>
<name>A0ABS2SX53_9BACI</name>
<evidence type="ECO:0000313" key="3">
    <source>
        <dbReference type="Proteomes" id="UP001179280"/>
    </source>
</evidence>
<dbReference type="EMBL" id="JAFBCV010000011">
    <property type="protein sequence ID" value="MBM7840123.1"/>
    <property type="molecule type" value="Genomic_DNA"/>
</dbReference>
<feature type="transmembrane region" description="Helical" evidence="1">
    <location>
        <begin position="84"/>
        <end position="110"/>
    </location>
</feature>
<feature type="transmembrane region" description="Helical" evidence="1">
    <location>
        <begin position="201"/>
        <end position="221"/>
    </location>
</feature>
<evidence type="ECO:0000313" key="2">
    <source>
        <dbReference type="EMBL" id="MBM7840123.1"/>
    </source>
</evidence>
<evidence type="ECO:0008006" key="4">
    <source>
        <dbReference type="Google" id="ProtNLM"/>
    </source>
</evidence>
<feature type="transmembrane region" description="Helical" evidence="1">
    <location>
        <begin position="20"/>
        <end position="41"/>
    </location>
</feature>
<proteinExistence type="predicted"/>